<dbReference type="NCBIfam" id="TIGR00199">
    <property type="entry name" value="PncC_domain"/>
    <property type="match status" value="1"/>
</dbReference>
<evidence type="ECO:0000313" key="3">
    <source>
        <dbReference type="Proteomes" id="UP000295371"/>
    </source>
</evidence>
<sequence length="171" mass="17345">MWPDPSLAEELVAELRQRGRTLATCESLTGGLLGATITAVPGASAVYRGGLITYATDLKHSLAGVEQAVLDSDGAVAQRTAVQMARGAARRCGADYGVALTGVAGPEQQEGKPAGTVHCGICGAGVIDGGLLDIPAEAVRSGRSAVRIHAVELAISALLGTLRDRDNRSGG</sequence>
<dbReference type="InterPro" id="IPR036653">
    <property type="entry name" value="CinA-like_C"/>
</dbReference>
<evidence type="ECO:0000259" key="1">
    <source>
        <dbReference type="Pfam" id="PF02464"/>
    </source>
</evidence>
<comment type="caution">
    <text evidence="2">The sequence shown here is derived from an EMBL/GenBank/DDBJ whole genome shotgun (WGS) entry which is preliminary data.</text>
</comment>
<gene>
    <name evidence="2" type="ORF">CLV29_0782</name>
</gene>
<dbReference type="EMBL" id="SOAW01000001">
    <property type="protein sequence ID" value="TDT33177.1"/>
    <property type="molecule type" value="Genomic_DNA"/>
</dbReference>
<dbReference type="OrthoDB" id="1253990at2"/>
<protein>
    <submittedName>
        <fullName evidence="2">Nicotinamide-nucleotide amidase</fullName>
    </submittedName>
</protein>
<accession>A0A4R7J9B7</accession>
<dbReference type="RefSeq" id="WP_133753730.1">
    <property type="nucleotide sequence ID" value="NZ_CP171129.1"/>
</dbReference>
<dbReference type="Gene3D" id="3.90.950.20">
    <property type="entry name" value="CinA-like"/>
    <property type="match status" value="1"/>
</dbReference>
<dbReference type="AlphaFoldDB" id="A0A4R7J9B7"/>
<dbReference type="Pfam" id="PF02464">
    <property type="entry name" value="CinA"/>
    <property type="match status" value="1"/>
</dbReference>
<feature type="domain" description="CinA C-terminal" evidence="1">
    <location>
        <begin position="6"/>
        <end position="160"/>
    </location>
</feature>
<dbReference type="Proteomes" id="UP000295371">
    <property type="component" value="Unassembled WGS sequence"/>
</dbReference>
<name>A0A4R7J9B7_9ACTN</name>
<reference evidence="2 3" key="1">
    <citation type="submission" date="2019-03" db="EMBL/GenBank/DDBJ databases">
        <title>Genomic Encyclopedia of Archaeal and Bacterial Type Strains, Phase II (KMG-II): from individual species to whole genera.</title>
        <authorList>
            <person name="Goeker M."/>
        </authorList>
    </citation>
    <scope>NUCLEOTIDE SEQUENCE [LARGE SCALE GENOMIC DNA]</scope>
    <source>
        <strain evidence="2 3">DSM 24323</strain>
    </source>
</reference>
<organism evidence="2 3">
    <name type="scientific">Naumannella halotolerans</name>
    <dbReference type="NCBI Taxonomy" id="993414"/>
    <lineage>
        <taxon>Bacteria</taxon>
        <taxon>Bacillati</taxon>
        <taxon>Actinomycetota</taxon>
        <taxon>Actinomycetes</taxon>
        <taxon>Propionibacteriales</taxon>
        <taxon>Propionibacteriaceae</taxon>
        <taxon>Naumannella</taxon>
    </lineage>
</organism>
<evidence type="ECO:0000313" key="2">
    <source>
        <dbReference type="EMBL" id="TDT33177.1"/>
    </source>
</evidence>
<dbReference type="SUPFAM" id="SSF142433">
    <property type="entry name" value="CinA-like"/>
    <property type="match status" value="1"/>
</dbReference>
<proteinExistence type="predicted"/>
<keyword evidence="3" id="KW-1185">Reference proteome</keyword>
<dbReference type="InterPro" id="IPR008136">
    <property type="entry name" value="CinA_C"/>
</dbReference>